<name>A0A3M8D1N4_9BACL</name>
<dbReference type="InterPro" id="IPR036249">
    <property type="entry name" value="Thioredoxin-like_sf"/>
</dbReference>
<protein>
    <submittedName>
        <fullName evidence="1">Glutaredoxin</fullName>
    </submittedName>
</protein>
<dbReference type="SUPFAM" id="SSF52833">
    <property type="entry name" value="Thioredoxin-like"/>
    <property type="match status" value="1"/>
</dbReference>
<gene>
    <name evidence="1" type="ORF">EDM58_07420</name>
</gene>
<comment type="caution">
    <text evidence="1">The sequence shown here is derived from an EMBL/GenBank/DDBJ whole genome shotgun (WGS) entry which is preliminary data.</text>
</comment>
<accession>A0A3M8D1N4</accession>
<proteinExistence type="predicted"/>
<dbReference type="AlphaFoldDB" id="A0A3M8D1N4"/>
<evidence type="ECO:0000313" key="1">
    <source>
        <dbReference type="EMBL" id="RNB81942.1"/>
    </source>
</evidence>
<dbReference type="Gene3D" id="3.40.30.10">
    <property type="entry name" value="Glutaredoxin"/>
    <property type="match status" value="1"/>
</dbReference>
<evidence type="ECO:0000313" key="2">
    <source>
        <dbReference type="Proteomes" id="UP000281915"/>
    </source>
</evidence>
<dbReference type="RefSeq" id="WP_122912767.1">
    <property type="nucleotide sequence ID" value="NZ_RHHT01000011.1"/>
</dbReference>
<organism evidence="1 2">
    <name type="scientific">Brevibacillus panacihumi</name>
    <dbReference type="NCBI Taxonomy" id="497735"/>
    <lineage>
        <taxon>Bacteria</taxon>
        <taxon>Bacillati</taxon>
        <taxon>Bacillota</taxon>
        <taxon>Bacilli</taxon>
        <taxon>Bacillales</taxon>
        <taxon>Paenibacillaceae</taxon>
        <taxon>Brevibacillus</taxon>
    </lineage>
</organism>
<dbReference type="EMBL" id="RHHT01000011">
    <property type="protein sequence ID" value="RNB81942.1"/>
    <property type="molecule type" value="Genomic_DNA"/>
</dbReference>
<sequence>MAKIEVFIAGTYLCEDIVKQVNEFACSKCDVVIYDLYPSNANTEMEDLAKQYGVQSVPCVVLNGNVIDVEKVKKEKRS</sequence>
<reference evidence="1 2" key="1">
    <citation type="submission" date="2018-10" db="EMBL/GenBank/DDBJ databases">
        <title>Phylogenomics of Brevibacillus.</title>
        <authorList>
            <person name="Dunlap C."/>
        </authorList>
    </citation>
    <scope>NUCLEOTIDE SEQUENCE [LARGE SCALE GENOMIC DNA]</scope>
    <source>
        <strain evidence="1 2">JCM 15085</strain>
    </source>
</reference>
<dbReference type="Proteomes" id="UP000281915">
    <property type="component" value="Unassembled WGS sequence"/>
</dbReference>